<reference evidence="8" key="1">
    <citation type="submission" date="2023-01" db="EMBL/GenBank/DDBJ databases">
        <title>Human gut microbiome strain richness.</title>
        <authorList>
            <person name="Chen-Liaw A."/>
        </authorList>
    </citation>
    <scope>NUCLEOTIDE SEQUENCE</scope>
    <source>
        <strain evidence="8">1001217st1_A9_1001217B_191108</strain>
    </source>
</reference>
<gene>
    <name evidence="8" type="primary">dcm</name>
    <name evidence="8" type="ORF">PNU63_06245</name>
</gene>
<dbReference type="GO" id="GO:0003886">
    <property type="term" value="F:DNA (cytosine-5-)-methyltransferase activity"/>
    <property type="evidence" value="ECO:0007669"/>
    <property type="project" value="UniProtKB-EC"/>
</dbReference>
<evidence type="ECO:0000256" key="7">
    <source>
        <dbReference type="RuleBase" id="RU000417"/>
    </source>
</evidence>
<dbReference type="Pfam" id="PF00145">
    <property type="entry name" value="DNA_methylase"/>
    <property type="match status" value="1"/>
</dbReference>
<evidence type="ECO:0000256" key="3">
    <source>
        <dbReference type="ARBA" id="ARBA00022691"/>
    </source>
</evidence>
<keyword evidence="3 5" id="KW-0949">S-adenosyl-L-methionine</keyword>
<dbReference type="GO" id="GO:0044027">
    <property type="term" value="P:negative regulation of gene expression via chromosomal CpG island methylation"/>
    <property type="evidence" value="ECO:0007669"/>
    <property type="project" value="TreeGrafter"/>
</dbReference>
<accession>A0AB35J0Y8</accession>
<evidence type="ECO:0000256" key="5">
    <source>
        <dbReference type="PROSITE-ProRule" id="PRU01016"/>
    </source>
</evidence>
<dbReference type="EMBL" id="JAQMLR010000004">
    <property type="protein sequence ID" value="MDB8738378.1"/>
    <property type="molecule type" value="Genomic_DNA"/>
</dbReference>
<dbReference type="Gene3D" id="3.90.120.10">
    <property type="entry name" value="DNA Methylase, subunit A, domain 2"/>
    <property type="match status" value="1"/>
</dbReference>
<evidence type="ECO:0000313" key="9">
    <source>
        <dbReference type="Proteomes" id="UP001211731"/>
    </source>
</evidence>
<dbReference type="Proteomes" id="UP001211731">
    <property type="component" value="Unassembled WGS sequence"/>
</dbReference>
<keyword evidence="1 5" id="KW-0489">Methyltransferase</keyword>
<comment type="caution">
    <text evidence="8">The sequence shown here is derived from an EMBL/GenBank/DDBJ whole genome shotgun (WGS) entry which is preliminary data.</text>
</comment>
<dbReference type="GO" id="GO:0032259">
    <property type="term" value="P:methylation"/>
    <property type="evidence" value="ECO:0007669"/>
    <property type="project" value="UniProtKB-KW"/>
</dbReference>
<feature type="active site" evidence="5">
    <location>
        <position position="115"/>
    </location>
</feature>
<evidence type="ECO:0000256" key="2">
    <source>
        <dbReference type="ARBA" id="ARBA00022679"/>
    </source>
</evidence>
<evidence type="ECO:0000256" key="4">
    <source>
        <dbReference type="ARBA" id="ARBA00022747"/>
    </source>
</evidence>
<dbReference type="GO" id="GO:0003677">
    <property type="term" value="F:DNA binding"/>
    <property type="evidence" value="ECO:0007669"/>
    <property type="project" value="TreeGrafter"/>
</dbReference>
<dbReference type="RefSeq" id="WP_272107126.1">
    <property type="nucleotide sequence ID" value="NZ_JAQMLR010000004.1"/>
</dbReference>
<proteinExistence type="inferred from homology"/>
<sequence>MKMLSLFSGCGGMDIGFEGDFVCLKKSINSDLHPDWIKETLGDWVRVAPTIFDTVFANDIRPDAKAAWVSYFGQRKDNANDIYHLDSIVDLVKRARAGEKVFPDDIDIVTGGFPCQDFSVAGKRLGFNSQKSHLGVALTGDEPSVESRGQLYMWMREVISLTSPKLFIAENVKGLTNLEDVKEIIEHDFAEAGNGGYIVVPAKVLYAPDYGVPQSRERVIFFGFKKSAMTEDAKKALTQTVIPEQYDPYPVKTHGDKLYPIVTCADAFIGLAEPEESTDISQKKYSQAKYMGSHCQGQTEIKLDSVGPTIRSEHHGNIEFRRLSTEHGGKHIEELEAGLKERRLSIRECARIQTFPDDYQFILKKTEFNKGVSSSDAYKIIGNAVPCVLAYHIAKTIEAKWLLYFEEDEI</sequence>
<dbReference type="InterPro" id="IPR001525">
    <property type="entry name" value="C5_MeTfrase"/>
</dbReference>
<dbReference type="PROSITE" id="PS00094">
    <property type="entry name" value="C5_MTASE_1"/>
    <property type="match status" value="1"/>
</dbReference>
<dbReference type="GO" id="GO:0009307">
    <property type="term" value="P:DNA restriction-modification system"/>
    <property type="evidence" value="ECO:0007669"/>
    <property type="project" value="UniProtKB-KW"/>
</dbReference>
<evidence type="ECO:0000256" key="6">
    <source>
        <dbReference type="RuleBase" id="RU000416"/>
    </source>
</evidence>
<dbReference type="PRINTS" id="PR00105">
    <property type="entry name" value="C5METTRFRASE"/>
</dbReference>
<dbReference type="PANTHER" id="PTHR10629:SF52">
    <property type="entry name" value="DNA (CYTOSINE-5)-METHYLTRANSFERASE 1"/>
    <property type="match status" value="1"/>
</dbReference>
<name>A0AB35J0Y8_MEDGN</name>
<dbReference type="InterPro" id="IPR050390">
    <property type="entry name" value="C5-Methyltransferase"/>
</dbReference>
<dbReference type="PANTHER" id="PTHR10629">
    <property type="entry name" value="CYTOSINE-SPECIFIC METHYLTRANSFERASE"/>
    <property type="match status" value="1"/>
</dbReference>
<dbReference type="SUPFAM" id="SSF53335">
    <property type="entry name" value="S-adenosyl-L-methionine-dependent methyltransferases"/>
    <property type="match status" value="1"/>
</dbReference>
<dbReference type="PROSITE" id="PS51679">
    <property type="entry name" value="SAM_MT_C5"/>
    <property type="match status" value="1"/>
</dbReference>
<keyword evidence="2 5" id="KW-0808">Transferase</keyword>
<dbReference type="EC" id="2.1.1.37" evidence="7"/>
<dbReference type="Gene3D" id="3.40.50.150">
    <property type="entry name" value="Vaccinia Virus protein VP39"/>
    <property type="match status" value="1"/>
</dbReference>
<protein>
    <recommendedName>
        <fullName evidence="7">Cytosine-specific methyltransferase</fullName>
        <ecNumber evidence="7">2.1.1.37</ecNumber>
    </recommendedName>
</protein>
<organism evidence="8 9">
    <name type="scientific">Mediterraneibacter gnavus</name>
    <name type="common">Ruminococcus gnavus</name>
    <dbReference type="NCBI Taxonomy" id="33038"/>
    <lineage>
        <taxon>Bacteria</taxon>
        <taxon>Bacillati</taxon>
        <taxon>Bacillota</taxon>
        <taxon>Clostridia</taxon>
        <taxon>Lachnospirales</taxon>
        <taxon>Lachnospiraceae</taxon>
        <taxon>Mediterraneibacter</taxon>
    </lineage>
</organism>
<dbReference type="InterPro" id="IPR018117">
    <property type="entry name" value="C5_DNA_meth_AS"/>
</dbReference>
<comment type="similarity">
    <text evidence="5 6">Belongs to the class I-like SAM-binding methyltransferase superfamily. C5-methyltransferase family.</text>
</comment>
<keyword evidence="4" id="KW-0680">Restriction system</keyword>
<evidence type="ECO:0000313" key="8">
    <source>
        <dbReference type="EMBL" id="MDB8738378.1"/>
    </source>
</evidence>
<comment type="catalytic activity">
    <reaction evidence="7">
        <text>a 2'-deoxycytidine in DNA + S-adenosyl-L-methionine = a 5-methyl-2'-deoxycytidine in DNA + S-adenosyl-L-homocysteine + H(+)</text>
        <dbReference type="Rhea" id="RHEA:13681"/>
        <dbReference type="Rhea" id="RHEA-COMP:11369"/>
        <dbReference type="Rhea" id="RHEA-COMP:11370"/>
        <dbReference type="ChEBI" id="CHEBI:15378"/>
        <dbReference type="ChEBI" id="CHEBI:57856"/>
        <dbReference type="ChEBI" id="CHEBI:59789"/>
        <dbReference type="ChEBI" id="CHEBI:85452"/>
        <dbReference type="ChEBI" id="CHEBI:85454"/>
        <dbReference type="EC" id="2.1.1.37"/>
    </reaction>
</comment>
<dbReference type="InterPro" id="IPR029063">
    <property type="entry name" value="SAM-dependent_MTases_sf"/>
</dbReference>
<evidence type="ECO:0000256" key="1">
    <source>
        <dbReference type="ARBA" id="ARBA00022603"/>
    </source>
</evidence>
<dbReference type="NCBIfam" id="TIGR00675">
    <property type="entry name" value="dcm"/>
    <property type="match status" value="1"/>
</dbReference>
<dbReference type="AlphaFoldDB" id="A0AB35J0Y8"/>